<dbReference type="InterPro" id="IPR051380">
    <property type="entry name" value="pH-response_reg_palI/RIM9"/>
</dbReference>
<evidence type="ECO:0000256" key="3">
    <source>
        <dbReference type="ARBA" id="ARBA00022989"/>
    </source>
</evidence>
<proteinExistence type="predicted"/>
<comment type="subcellular location">
    <subcellularLocation>
        <location evidence="1">Membrane</location>
        <topology evidence="1">Multi-pass membrane protein</topology>
    </subcellularLocation>
</comment>
<name>A0A7H9B7M7_ZYGMR</name>
<organism evidence="7 8">
    <name type="scientific">Zygotorulaspora mrakii</name>
    <name type="common">Zygosaccharomyces mrakii</name>
    <dbReference type="NCBI Taxonomy" id="42260"/>
    <lineage>
        <taxon>Eukaryota</taxon>
        <taxon>Fungi</taxon>
        <taxon>Dikarya</taxon>
        <taxon>Ascomycota</taxon>
        <taxon>Saccharomycotina</taxon>
        <taxon>Saccharomycetes</taxon>
        <taxon>Saccharomycetales</taxon>
        <taxon>Saccharomycetaceae</taxon>
        <taxon>Zygotorulaspora</taxon>
    </lineage>
</organism>
<dbReference type="GO" id="GO:0032153">
    <property type="term" value="C:cell division site"/>
    <property type="evidence" value="ECO:0007669"/>
    <property type="project" value="TreeGrafter"/>
</dbReference>
<evidence type="ECO:0000256" key="5">
    <source>
        <dbReference type="SAM" id="Phobius"/>
    </source>
</evidence>
<evidence type="ECO:0000313" key="8">
    <source>
        <dbReference type="Proteomes" id="UP000509704"/>
    </source>
</evidence>
<keyword evidence="2 5" id="KW-0812">Transmembrane</keyword>
<accession>A0A7H9B7M7</accession>
<dbReference type="GO" id="GO:0035838">
    <property type="term" value="C:growing cell tip"/>
    <property type="evidence" value="ECO:0007669"/>
    <property type="project" value="TreeGrafter"/>
</dbReference>
<dbReference type="EMBL" id="CP058611">
    <property type="protein sequence ID" value="QLG74731.1"/>
    <property type="molecule type" value="Genomic_DNA"/>
</dbReference>
<dbReference type="OrthoDB" id="2354757at2759"/>
<dbReference type="InterPro" id="IPR009571">
    <property type="entry name" value="SUR7/Rim9-like_fungi"/>
</dbReference>
<evidence type="ECO:0000313" key="7">
    <source>
        <dbReference type="EMBL" id="QLG74731.1"/>
    </source>
</evidence>
<feature type="transmembrane region" description="Helical" evidence="5">
    <location>
        <begin position="93"/>
        <end position="115"/>
    </location>
</feature>
<keyword evidence="6" id="KW-0732">Signal</keyword>
<dbReference type="GO" id="GO:0005886">
    <property type="term" value="C:plasma membrane"/>
    <property type="evidence" value="ECO:0007669"/>
    <property type="project" value="InterPro"/>
</dbReference>
<reference evidence="7 8" key="1">
    <citation type="submission" date="2020-07" db="EMBL/GenBank/DDBJ databases">
        <title>The yeast mating-type switching endonuclease HO is a domesticated member of an unorthodox homing genetic element family.</title>
        <authorList>
            <person name="Coughlan A.Y."/>
            <person name="Lombardi L."/>
            <person name="Braun-Galleani S."/>
            <person name="Martos A.R."/>
            <person name="Galeote V."/>
            <person name="Bigey F."/>
            <person name="Dequin S."/>
            <person name="Byrne K.P."/>
            <person name="Wolfe K.H."/>
        </authorList>
    </citation>
    <scope>NUCLEOTIDE SEQUENCE [LARGE SCALE GENOMIC DNA]</scope>
    <source>
        <strain evidence="7 8">NRRL Y-6702</strain>
    </source>
</reference>
<evidence type="ECO:0008006" key="9">
    <source>
        <dbReference type="Google" id="ProtNLM"/>
    </source>
</evidence>
<dbReference type="RefSeq" id="XP_037146456.1">
    <property type="nucleotide sequence ID" value="XM_037290561.1"/>
</dbReference>
<keyword evidence="4 5" id="KW-0472">Membrane</keyword>
<dbReference type="KEGG" id="zmk:HG535_0H00560"/>
<evidence type="ECO:0000256" key="2">
    <source>
        <dbReference type="ARBA" id="ARBA00022692"/>
    </source>
</evidence>
<protein>
    <recommendedName>
        <fullName evidence="9">PH-response regulator protein palI/RIM9</fullName>
    </recommendedName>
</protein>
<gene>
    <name evidence="7" type="ORF">HG535_0H00560</name>
</gene>
<dbReference type="GeneID" id="59238533"/>
<dbReference type="AlphaFoldDB" id="A0A7H9B7M7"/>
<evidence type="ECO:0000256" key="1">
    <source>
        <dbReference type="ARBA" id="ARBA00004141"/>
    </source>
</evidence>
<dbReference type="PANTHER" id="PTHR28013:SF3">
    <property type="entry name" value="PROTEIN DCV1-RELATED"/>
    <property type="match status" value="1"/>
</dbReference>
<feature type="transmembrane region" description="Helical" evidence="5">
    <location>
        <begin position="124"/>
        <end position="151"/>
    </location>
</feature>
<evidence type="ECO:0000256" key="6">
    <source>
        <dbReference type="SAM" id="SignalP"/>
    </source>
</evidence>
<keyword evidence="8" id="KW-1185">Reference proteome</keyword>
<feature type="transmembrane region" description="Helical" evidence="5">
    <location>
        <begin position="157"/>
        <end position="178"/>
    </location>
</feature>
<evidence type="ECO:0000256" key="4">
    <source>
        <dbReference type="ARBA" id="ARBA00023136"/>
    </source>
</evidence>
<feature type="signal peptide" evidence="6">
    <location>
        <begin position="1"/>
        <end position="19"/>
    </location>
</feature>
<keyword evidence="3 5" id="KW-1133">Transmembrane helix</keyword>
<feature type="chain" id="PRO_5028818205" description="PH-response regulator protein palI/RIM9" evidence="6">
    <location>
        <begin position="20"/>
        <end position="239"/>
    </location>
</feature>
<sequence>MSTCVVTVFLVLFTTISLAFQLLPVISVPFTANLALSRYDNRAYGVFGWCYNAENGSKHCMSASIGYTDLYDNRIVHKVNLPSRLRYSFTKLLIVHPLSLGITFILWIMVILVLLPPFRSSPRYLLIVALYSTPAFLCCLLAFLIDILLFISQLDWIGWLVLASTVIMAICCFLLWTLRRSASIKKYEKLFSDDRVSSIQAYSMCELKSNANNMPSDSTQESGVEPLLEPHLTYRGSLD</sequence>
<dbReference type="Proteomes" id="UP000509704">
    <property type="component" value="Chromosome 8"/>
</dbReference>
<dbReference type="PANTHER" id="PTHR28013">
    <property type="entry name" value="PROTEIN DCV1-RELATED"/>
    <property type="match status" value="1"/>
</dbReference>
<dbReference type="Pfam" id="PF06687">
    <property type="entry name" value="SUR7"/>
    <property type="match status" value="1"/>
</dbReference>